<feature type="chain" id="PRO_5032682060" evidence="6">
    <location>
        <begin position="44"/>
        <end position="326"/>
    </location>
</feature>
<keyword evidence="5" id="KW-0812">Transmembrane</keyword>
<evidence type="ECO:0000256" key="3">
    <source>
        <dbReference type="PROSITE-ProRule" id="PRU00023"/>
    </source>
</evidence>
<dbReference type="InterPro" id="IPR002110">
    <property type="entry name" value="Ankyrin_rpt"/>
</dbReference>
<dbReference type="Proteomes" id="UP000654075">
    <property type="component" value="Unassembled WGS sequence"/>
</dbReference>
<feature type="signal peptide" evidence="6">
    <location>
        <begin position="1"/>
        <end position="43"/>
    </location>
</feature>
<dbReference type="OrthoDB" id="430823at2759"/>
<dbReference type="SMART" id="SM00248">
    <property type="entry name" value="ANK"/>
    <property type="match status" value="3"/>
</dbReference>
<dbReference type="PANTHER" id="PTHR24171:SF9">
    <property type="entry name" value="ANKYRIN REPEAT DOMAIN-CONTAINING PROTEIN 39"/>
    <property type="match status" value="1"/>
</dbReference>
<keyword evidence="5" id="KW-1133">Transmembrane helix</keyword>
<proteinExistence type="predicted"/>
<comment type="caution">
    <text evidence="7">The sequence shown here is derived from an EMBL/GenBank/DDBJ whole genome shotgun (WGS) entry which is preliminary data.</text>
</comment>
<feature type="transmembrane region" description="Helical" evidence="5">
    <location>
        <begin position="134"/>
        <end position="155"/>
    </location>
</feature>
<reference evidence="7" key="1">
    <citation type="submission" date="2021-02" db="EMBL/GenBank/DDBJ databases">
        <authorList>
            <person name="Dougan E. K."/>
            <person name="Rhodes N."/>
            <person name="Thang M."/>
            <person name="Chan C."/>
        </authorList>
    </citation>
    <scope>NUCLEOTIDE SEQUENCE</scope>
</reference>
<evidence type="ECO:0000313" key="8">
    <source>
        <dbReference type="Proteomes" id="UP000654075"/>
    </source>
</evidence>
<evidence type="ECO:0000256" key="4">
    <source>
        <dbReference type="SAM" id="MobiDB-lite"/>
    </source>
</evidence>
<keyword evidence="5" id="KW-0472">Membrane</keyword>
<dbReference type="SUPFAM" id="SSF48403">
    <property type="entry name" value="Ankyrin repeat"/>
    <property type="match status" value="1"/>
</dbReference>
<dbReference type="EMBL" id="CAJNNV010028102">
    <property type="protein sequence ID" value="CAE8623032.1"/>
    <property type="molecule type" value="Genomic_DNA"/>
</dbReference>
<evidence type="ECO:0000256" key="6">
    <source>
        <dbReference type="SAM" id="SignalP"/>
    </source>
</evidence>
<dbReference type="PROSITE" id="PS50088">
    <property type="entry name" value="ANK_REPEAT"/>
    <property type="match status" value="3"/>
</dbReference>
<accession>A0A813GJH7</accession>
<feature type="repeat" description="ANK" evidence="3">
    <location>
        <begin position="255"/>
        <end position="287"/>
    </location>
</feature>
<feature type="repeat" description="ANK" evidence="3">
    <location>
        <begin position="222"/>
        <end position="254"/>
    </location>
</feature>
<feature type="compositionally biased region" description="Low complexity" evidence="4">
    <location>
        <begin position="106"/>
        <end position="124"/>
    </location>
</feature>
<feature type="repeat" description="ANK" evidence="3">
    <location>
        <begin position="189"/>
        <end position="221"/>
    </location>
</feature>
<evidence type="ECO:0000256" key="1">
    <source>
        <dbReference type="ARBA" id="ARBA00022737"/>
    </source>
</evidence>
<dbReference type="PANTHER" id="PTHR24171">
    <property type="entry name" value="ANKYRIN REPEAT DOMAIN-CONTAINING PROTEIN 39-RELATED"/>
    <property type="match status" value="1"/>
</dbReference>
<gene>
    <name evidence="7" type="ORF">PGLA1383_LOCUS40377</name>
</gene>
<sequence>MLTVPPLRAQLLRGSCGRRVRMPSNASALVGLLLFILSSAVPAASSVCASMRPGSASWAARHQPGLPDLKLAGAEDEDLLLAESDPEQLDDKSFEGSSRMELPKDQSIQPIQPSQPSCQSAEVLGSSSSSSSRALSILILLASLALLLGLSCFVAHKNSKPLGQESVEASPKLTGSRLLLQKREDTDTFGCTALHAAAQQGFPSEVAALLRGGSDPNAREAWDETPLHLAARAGCLEAVKLLVLNRAQLNLANADEKTPLTLAAEAGHQDICEFLLDHGAKTSGKSDELPRLLSWLLLQRILFEQPKAKHEATESCSQDEGRAVSR</sequence>
<dbReference type="Pfam" id="PF12796">
    <property type="entry name" value="Ank_2"/>
    <property type="match status" value="1"/>
</dbReference>
<evidence type="ECO:0000313" key="7">
    <source>
        <dbReference type="EMBL" id="CAE8623032.1"/>
    </source>
</evidence>
<keyword evidence="1" id="KW-0677">Repeat</keyword>
<dbReference type="Gene3D" id="1.25.40.20">
    <property type="entry name" value="Ankyrin repeat-containing domain"/>
    <property type="match status" value="1"/>
</dbReference>
<evidence type="ECO:0000256" key="5">
    <source>
        <dbReference type="SAM" id="Phobius"/>
    </source>
</evidence>
<evidence type="ECO:0000256" key="2">
    <source>
        <dbReference type="ARBA" id="ARBA00023043"/>
    </source>
</evidence>
<dbReference type="InterPro" id="IPR036770">
    <property type="entry name" value="Ankyrin_rpt-contain_sf"/>
</dbReference>
<organism evidence="7 8">
    <name type="scientific">Polarella glacialis</name>
    <name type="common">Dinoflagellate</name>
    <dbReference type="NCBI Taxonomy" id="89957"/>
    <lineage>
        <taxon>Eukaryota</taxon>
        <taxon>Sar</taxon>
        <taxon>Alveolata</taxon>
        <taxon>Dinophyceae</taxon>
        <taxon>Suessiales</taxon>
        <taxon>Suessiaceae</taxon>
        <taxon>Polarella</taxon>
    </lineage>
</organism>
<name>A0A813GJH7_POLGL</name>
<feature type="region of interest" description="Disordered" evidence="4">
    <location>
        <begin position="83"/>
        <end position="124"/>
    </location>
</feature>
<keyword evidence="8" id="KW-1185">Reference proteome</keyword>
<dbReference type="PROSITE" id="PS50297">
    <property type="entry name" value="ANK_REP_REGION"/>
    <property type="match status" value="3"/>
</dbReference>
<dbReference type="AlphaFoldDB" id="A0A813GJH7"/>
<keyword evidence="6" id="KW-0732">Signal</keyword>
<protein>
    <submittedName>
        <fullName evidence="7">Uncharacterized protein</fullName>
    </submittedName>
</protein>
<keyword evidence="2 3" id="KW-0040">ANK repeat</keyword>